<dbReference type="PANTHER" id="PTHR30620">
    <property type="entry name" value="PERIPLASMIC BETA-GLUCOSIDASE-RELATED"/>
    <property type="match status" value="1"/>
</dbReference>
<dbReference type="InterPro" id="IPR002772">
    <property type="entry name" value="Glyco_hydro_3_C"/>
</dbReference>
<reference evidence="6 7" key="1">
    <citation type="journal article" date="2022" name="Nat. Plants">
        <title>Genomes of leafy and leafless Platanthera orchids illuminate the evolution of mycoheterotrophy.</title>
        <authorList>
            <person name="Li M.H."/>
            <person name="Liu K.W."/>
            <person name="Li Z."/>
            <person name="Lu H.C."/>
            <person name="Ye Q.L."/>
            <person name="Zhang D."/>
            <person name="Wang J.Y."/>
            <person name="Li Y.F."/>
            <person name="Zhong Z.M."/>
            <person name="Liu X."/>
            <person name="Yu X."/>
            <person name="Liu D.K."/>
            <person name="Tu X.D."/>
            <person name="Liu B."/>
            <person name="Hao Y."/>
            <person name="Liao X.Y."/>
            <person name="Jiang Y.T."/>
            <person name="Sun W.H."/>
            <person name="Chen J."/>
            <person name="Chen Y.Q."/>
            <person name="Ai Y."/>
            <person name="Zhai J.W."/>
            <person name="Wu S.S."/>
            <person name="Zhou Z."/>
            <person name="Hsiao Y.Y."/>
            <person name="Wu W.L."/>
            <person name="Chen Y.Y."/>
            <person name="Lin Y.F."/>
            <person name="Hsu J.L."/>
            <person name="Li C.Y."/>
            <person name="Wang Z.W."/>
            <person name="Zhao X."/>
            <person name="Zhong W.Y."/>
            <person name="Ma X.K."/>
            <person name="Ma L."/>
            <person name="Huang J."/>
            <person name="Chen G.Z."/>
            <person name="Huang M.Z."/>
            <person name="Huang L."/>
            <person name="Peng D.H."/>
            <person name="Luo Y.B."/>
            <person name="Zou S.Q."/>
            <person name="Chen S.P."/>
            <person name="Lan S."/>
            <person name="Tsai W.C."/>
            <person name="Van de Peer Y."/>
            <person name="Liu Z.J."/>
        </authorList>
    </citation>
    <scope>NUCLEOTIDE SEQUENCE [LARGE SCALE GENOMIC DNA]</scope>
    <source>
        <strain evidence="6">Lor288</strain>
    </source>
</reference>
<dbReference type="PANTHER" id="PTHR30620:SF120">
    <property type="entry name" value="GLYCOSYL HYDROLASE FAMILY 3 N TERMINAL DOMAIN CONTAINING PROTEIN, EXPRESSED"/>
    <property type="match status" value="1"/>
</dbReference>
<evidence type="ECO:0000256" key="1">
    <source>
        <dbReference type="ARBA" id="ARBA00022801"/>
    </source>
</evidence>
<dbReference type="EMBL" id="JBBWWR010000005">
    <property type="protein sequence ID" value="KAK8965956.1"/>
    <property type="molecule type" value="Genomic_DNA"/>
</dbReference>
<accession>A0ABR2MPF4</accession>
<dbReference type="Gene3D" id="3.20.20.300">
    <property type="entry name" value="Glycoside hydrolase, family 3, N-terminal domain"/>
    <property type="match status" value="1"/>
</dbReference>
<dbReference type="InterPro" id="IPR051915">
    <property type="entry name" value="Cellulose_Degrad_GH3"/>
</dbReference>
<keyword evidence="7" id="KW-1185">Reference proteome</keyword>
<evidence type="ECO:0000259" key="5">
    <source>
        <dbReference type="Pfam" id="PF01915"/>
    </source>
</evidence>
<dbReference type="SUPFAM" id="SSF51445">
    <property type="entry name" value="(Trans)glycosidases"/>
    <property type="match status" value="1"/>
</dbReference>
<dbReference type="PRINTS" id="PR00133">
    <property type="entry name" value="GLHYDRLASE3"/>
</dbReference>
<comment type="caution">
    <text evidence="6">The sequence shown here is derived from an EMBL/GenBank/DDBJ whole genome shotgun (WGS) entry which is preliminary data.</text>
</comment>
<evidence type="ECO:0000313" key="6">
    <source>
        <dbReference type="EMBL" id="KAK8965956.1"/>
    </source>
</evidence>
<feature type="signal peptide" evidence="3">
    <location>
        <begin position="1"/>
        <end position="23"/>
    </location>
</feature>
<organism evidence="6 7">
    <name type="scientific">Platanthera guangdongensis</name>
    <dbReference type="NCBI Taxonomy" id="2320717"/>
    <lineage>
        <taxon>Eukaryota</taxon>
        <taxon>Viridiplantae</taxon>
        <taxon>Streptophyta</taxon>
        <taxon>Embryophyta</taxon>
        <taxon>Tracheophyta</taxon>
        <taxon>Spermatophyta</taxon>
        <taxon>Magnoliopsida</taxon>
        <taxon>Liliopsida</taxon>
        <taxon>Asparagales</taxon>
        <taxon>Orchidaceae</taxon>
        <taxon>Orchidoideae</taxon>
        <taxon>Orchideae</taxon>
        <taxon>Orchidinae</taxon>
        <taxon>Platanthera</taxon>
    </lineage>
</organism>
<dbReference type="Pfam" id="PF01915">
    <property type="entry name" value="Glyco_hydro_3_C"/>
    <property type="match status" value="1"/>
</dbReference>
<sequence length="549" mass="60375">METAHVFILVLLFTSSLAAAVDAAEYLKYKDPKQPLNVRLDDLLSRMTLAEKIGQMAQIERKNASSEVLKNYFIGSVLSEGGSAPAPQAPAKLWVEMVNEMQRAALSTRLGIPIIYGIDAVHGHNTVYKATIFPHNIGLGATRDPALVKRIGAATALEVRATGIPYIFAPCIAVCRDPRWGRCYESYSEDPKVVEQMTEIIPGLQGEIPENSLKGVPFVAGKRKVAACAKHYVGDGGTHLGINENNTITNFHGLLSVHMPPYYHAIIKGVSSVMVSYSSWNGVKMHANRYLLTDFLKNKLRFRIMIPYDYSRYTESFNELVQKNVIPMSRIDDAEHRDIAREAVRKSLVLLKNGKSYGEPLLPLPKKAKKILVAGGNANNLGYQCGGTTLLEAIKATVDAGTEVVYSENPNEYFIQSNEFTYAIVAVGEHSYAETFGDSMNLTIVDPGPATIENVCKHVKCVVVLISGRPVVIEPYVEKIDALVAAWLPGTEGRGITDVLFGDYGFTGKLPRTWFKSVDQLPMNVGDPHYDPLYPFGFGLTTEPAKPSY</sequence>
<evidence type="ECO:0000256" key="2">
    <source>
        <dbReference type="ARBA" id="ARBA00023295"/>
    </source>
</evidence>
<dbReference type="Gene3D" id="3.40.50.1700">
    <property type="entry name" value="Glycoside hydrolase family 3 C-terminal domain"/>
    <property type="match status" value="1"/>
</dbReference>
<dbReference type="InterPro" id="IPR036962">
    <property type="entry name" value="Glyco_hydro_3_N_sf"/>
</dbReference>
<evidence type="ECO:0000256" key="3">
    <source>
        <dbReference type="SAM" id="SignalP"/>
    </source>
</evidence>
<dbReference type="Pfam" id="PF00933">
    <property type="entry name" value="Glyco_hydro_3"/>
    <property type="match status" value="1"/>
</dbReference>
<protein>
    <submittedName>
        <fullName evidence="6">Beta-D-xylosidase 1</fullName>
    </submittedName>
</protein>
<feature type="domain" description="Glycoside hydrolase family 3 C-terminal" evidence="5">
    <location>
        <begin position="348"/>
        <end position="541"/>
    </location>
</feature>
<dbReference type="SUPFAM" id="SSF52279">
    <property type="entry name" value="Beta-D-glucan exohydrolase, C-terminal domain"/>
    <property type="match status" value="1"/>
</dbReference>
<feature type="chain" id="PRO_5045950577" evidence="3">
    <location>
        <begin position="24"/>
        <end position="549"/>
    </location>
</feature>
<dbReference type="InterPro" id="IPR017853">
    <property type="entry name" value="GH"/>
</dbReference>
<dbReference type="InterPro" id="IPR036881">
    <property type="entry name" value="Glyco_hydro_3_C_sf"/>
</dbReference>
<dbReference type="InterPro" id="IPR001764">
    <property type="entry name" value="Glyco_hydro_3_N"/>
</dbReference>
<keyword evidence="1" id="KW-0378">Hydrolase</keyword>
<feature type="domain" description="Glycoside hydrolase family 3 N-terminal" evidence="4">
    <location>
        <begin position="48"/>
        <end position="312"/>
    </location>
</feature>
<dbReference type="Proteomes" id="UP001412067">
    <property type="component" value="Unassembled WGS sequence"/>
</dbReference>
<keyword evidence="3" id="KW-0732">Signal</keyword>
<name>A0ABR2MPF4_9ASPA</name>
<gene>
    <name evidence="6" type="primary">BXL1</name>
    <name evidence="6" type="ORF">KSP40_PGU009739</name>
</gene>
<keyword evidence="2" id="KW-0326">Glycosidase</keyword>
<evidence type="ECO:0000313" key="7">
    <source>
        <dbReference type="Proteomes" id="UP001412067"/>
    </source>
</evidence>
<proteinExistence type="predicted"/>
<evidence type="ECO:0000259" key="4">
    <source>
        <dbReference type="Pfam" id="PF00933"/>
    </source>
</evidence>